<dbReference type="Gene3D" id="1.10.10.60">
    <property type="entry name" value="Homeodomain-like"/>
    <property type="match status" value="1"/>
</dbReference>
<evidence type="ECO:0000313" key="6">
    <source>
        <dbReference type="EMBL" id="AEF35469.1"/>
    </source>
</evidence>
<dbReference type="SUPFAM" id="SSF46689">
    <property type="entry name" value="Homeodomain-like"/>
    <property type="match status" value="1"/>
</dbReference>
<dbReference type="OrthoDB" id="7186647at2"/>
<dbReference type="EMBL" id="CP002329">
    <property type="protein sequence ID" value="AEF35469.1"/>
    <property type="molecule type" value="Genomic_DNA"/>
</dbReference>
<dbReference type="Pfam" id="PF21313">
    <property type="entry name" value="EthR_C"/>
    <property type="match status" value="1"/>
</dbReference>
<sequence>MASVTRKPPTSRQQRREEIECRLLDATERLMSEGTSFTELSVDRLATEAGMSRASFYIYFEDKGHLLRRLAGQVFGDLASGAERWWQVAGRRDPDDVHAAMTAIIASYRRHQPLLIALSEMAGYDPLVAATYRELLTGISGRVARVIEDGQADGSIRRALPVAATASALTWMVERACQQNLPAQDSDYDAELATALTEIVWGALYLADAGPPQAERS</sequence>
<organism evidence="6 7">
    <name type="scientific">Mycolicibacter sinensis (strain JDM601)</name>
    <name type="common">Mycobacterium sinense</name>
    <dbReference type="NCBI Taxonomy" id="875328"/>
    <lineage>
        <taxon>Bacteria</taxon>
        <taxon>Bacillati</taxon>
        <taxon>Actinomycetota</taxon>
        <taxon>Actinomycetes</taxon>
        <taxon>Mycobacteriales</taxon>
        <taxon>Mycobacteriaceae</taxon>
        <taxon>Mycolicibacter</taxon>
    </lineage>
</organism>
<dbReference type="KEGG" id="mjd:JDM601_1469"/>
<feature type="domain" description="HTH tetR-type" evidence="5">
    <location>
        <begin position="17"/>
        <end position="78"/>
    </location>
</feature>
<reference evidence="6 7" key="1">
    <citation type="journal article" date="2011" name="J. Bacteriol.">
        <title>Complete genome sequence of a novel clinical isolate, the nontuberculous Mycobacterium strain JDM601.</title>
        <authorList>
            <person name="Zhang Z.Y."/>
            <person name="Sun Z.Q."/>
            <person name="Wang Z.L."/>
            <person name="Wen Z.L."/>
            <person name="Sun Q.W."/>
            <person name="Zhu Z.Q."/>
            <person name="Song Y.Z."/>
            <person name="Zhao J.W."/>
            <person name="Wang H.H."/>
            <person name="Zhang S.L."/>
            <person name="Guo X.K."/>
        </authorList>
    </citation>
    <scope>NUCLEOTIDE SEQUENCE [LARGE SCALE GENOMIC DNA]</scope>
    <source>
        <strain evidence="6 7">JDM601</strain>
    </source>
</reference>
<dbReference type="GO" id="GO:0000976">
    <property type="term" value="F:transcription cis-regulatory region binding"/>
    <property type="evidence" value="ECO:0007669"/>
    <property type="project" value="TreeGrafter"/>
</dbReference>
<dbReference type="Gene3D" id="1.10.357.10">
    <property type="entry name" value="Tetracycline Repressor, domain 2"/>
    <property type="match status" value="1"/>
</dbReference>
<dbReference type="InterPro" id="IPR001647">
    <property type="entry name" value="HTH_TetR"/>
</dbReference>
<feature type="DNA-binding region" description="H-T-H motif" evidence="4">
    <location>
        <begin position="41"/>
        <end position="60"/>
    </location>
</feature>
<proteinExistence type="predicted"/>
<evidence type="ECO:0000256" key="4">
    <source>
        <dbReference type="PROSITE-ProRule" id="PRU00335"/>
    </source>
</evidence>
<dbReference type="AlphaFoldDB" id="F5YY91"/>
<dbReference type="Proteomes" id="UP000009224">
    <property type="component" value="Chromosome"/>
</dbReference>
<dbReference type="PANTHER" id="PTHR30055:SF234">
    <property type="entry name" value="HTH-TYPE TRANSCRIPTIONAL REGULATOR BETI"/>
    <property type="match status" value="1"/>
</dbReference>
<dbReference type="PANTHER" id="PTHR30055">
    <property type="entry name" value="HTH-TYPE TRANSCRIPTIONAL REGULATOR RUTR"/>
    <property type="match status" value="1"/>
</dbReference>
<keyword evidence="2 4" id="KW-0238">DNA-binding</keyword>
<evidence type="ECO:0000256" key="1">
    <source>
        <dbReference type="ARBA" id="ARBA00023015"/>
    </source>
</evidence>
<keyword evidence="1" id="KW-0805">Transcription regulation</keyword>
<dbReference type="RefSeq" id="WP_013828406.1">
    <property type="nucleotide sequence ID" value="NC_015576.1"/>
</dbReference>
<accession>F5YY91</accession>
<dbReference type="SUPFAM" id="SSF48498">
    <property type="entry name" value="Tetracyclin repressor-like, C-terminal domain"/>
    <property type="match status" value="1"/>
</dbReference>
<keyword evidence="7" id="KW-1185">Reference proteome</keyword>
<dbReference type="Pfam" id="PF00440">
    <property type="entry name" value="TetR_N"/>
    <property type="match status" value="1"/>
</dbReference>
<name>F5YY91_MYCSD</name>
<dbReference type="InterPro" id="IPR049397">
    <property type="entry name" value="EthR_C"/>
</dbReference>
<dbReference type="GO" id="GO:0003700">
    <property type="term" value="F:DNA-binding transcription factor activity"/>
    <property type="evidence" value="ECO:0007669"/>
    <property type="project" value="TreeGrafter"/>
</dbReference>
<protein>
    <submittedName>
        <fullName evidence="6">AcrR family transcriptional regulator</fullName>
    </submittedName>
</protein>
<evidence type="ECO:0000256" key="3">
    <source>
        <dbReference type="ARBA" id="ARBA00023163"/>
    </source>
</evidence>
<dbReference type="PROSITE" id="PS50977">
    <property type="entry name" value="HTH_TETR_2"/>
    <property type="match status" value="1"/>
</dbReference>
<dbReference type="eggNOG" id="COG1309">
    <property type="taxonomic scope" value="Bacteria"/>
</dbReference>
<dbReference type="InterPro" id="IPR050109">
    <property type="entry name" value="HTH-type_TetR-like_transc_reg"/>
</dbReference>
<dbReference type="HOGENOM" id="CLU_069356_32_1_11"/>
<evidence type="ECO:0000259" key="5">
    <source>
        <dbReference type="PROSITE" id="PS50977"/>
    </source>
</evidence>
<dbReference type="InterPro" id="IPR036271">
    <property type="entry name" value="Tet_transcr_reg_TetR-rel_C_sf"/>
</dbReference>
<keyword evidence="3" id="KW-0804">Transcription</keyword>
<dbReference type="STRING" id="875328.JDM601_1469"/>
<evidence type="ECO:0000313" key="7">
    <source>
        <dbReference type="Proteomes" id="UP000009224"/>
    </source>
</evidence>
<evidence type="ECO:0000256" key="2">
    <source>
        <dbReference type="ARBA" id="ARBA00023125"/>
    </source>
</evidence>
<gene>
    <name evidence="6" type="ordered locus">JDM601_1469</name>
</gene>
<dbReference type="InterPro" id="IPR009057">
    <property type="entry name" value="Homeodomain-like_sf"/>
</dbReference>